<feature type="region of interest" description="Disordered" evidence="2">
    <location>
        <begin position="1"/>
        <end position="34"/>
    </location>
</feature>
<gene>
    <name evidence="3" type="ORF">GCM10009550_70080</name>
</gene>
<protein>
    <recommendedName>
        <fullName evidence="5">Excreted virulence factor EspC (Type VII ESX diderm)</fullName>
    </recommendedName>
</protein>
<evidence type="ECO:0000256" key="1">
    <source>
        <dbReference type="SAM" id="Coils"/>
    </source>
</evidence>
<keyword evidence="1" id="KW-0175">Coiled coil</keyword>
<accession>A0ABN1RX54</accession>
<feature type="compositionally biased region" description="Polar residues" evidence="2">
    <location>
        <begin position="19"/>
        <end position="29"/>
    </location>
</feature>
<organism evidence="3 4">
    <name type="scientific">Actinocorallia libanotica</name>
    <dbReference type="NCBI Taxonomy" id="46162"/>
    <lineage>
        <taxon>Bacteria</taxon>
        <taxon>Bacillati</taxon>
        <taxon>Actinomycetota</taxon>
        <taxon>Actinomycetes</taxon>
        <taxon>Streptosporangiales</taxon>
        <taxon>Thermomonosporaceae</taxon>
        <taxon>Actinocorallia</taxon>
    </lineage>
</organism>
<evidence type="ECO:0000256" key="2">
    <source>
        <dbReference type="SAM" id="MobiDB-lite"/>
    </source>
</evidence>
<evidence type="ECO:0000313" key="3">
    <source>
        <dbReference type="EMBL" id="GAA0966883.1"/>
    </source>
</evidence>
<evidence type="ECO:0000313" key="4">
    <source>
        <dbReference type="Proteomes" id="UP001500665"/>
    </source>
</evidence>
<comment type="caution">
    <text evidence="3">The sequence shown here is derived from an EMBL/GenBank/DDBJ whole genome shotgun (WGS) entry which is preliminary data.</text>
</comment>
<feature type="coiled-coil region" evidence="1">
    <location>
        <begin position="41"/>
        <end position="68"/>
    </location>
</feature>
<dbReference type="EMBL" id="BAAAHH010000047">
    <property type="protein sequence ID" value="GAA0966883.1"/>
    <property type="molecule type" value="Genomic_DNA"/>
</dbReference>
<sequence>MGDQYHPNGSGVENDLSRHNSQAPMSTWTAPRATGDIDVERDRLNDIAAKLKRDLAALEADIRSFSSANSVAGAYLGISEVAMKLKTSSVTTHDALLEAMVRLRFAYLGMINGLQNTRTNYENAEEEIAAYIRRINS</sequence>
<keyword evidence="4" id="KW-1185">Reference proteome</keyword>
<name>A0ABN1RX54_9ACTN</name>
<reference evidence="3 4" key="1">
    <citation type="journal article" date="2019" name="Int. J. Syst. Evol. Microbiol.">
        <title>The Global Catalogue of Microorganisms (GCM) 10K type strain sequencing project: providing services to taxonomists for standard genome sequencing and annotation.</title>
        <authorList>
            <consortium name="The Broad Institute Genomics Platform"/>
            <consortium name="The Broad Institute Genome Sequencing Center for Infectious Disease"/>
            <person name="Wu L."/>
            <person name="Ma J."/>
        </authorList>
    </citation>
    <scope>NUCLEOTIDE SEQUENCE [LARGE SCALE GENOMIC DNA]</scope>
    <source>
        <strain evidence="3 4">JCM 10696</strain>
    </source>
</reference>
<proteinExistence type="predicted"/>
<dbReference type="Proteomes" id="UP001500665">
    <property type="component" value="Unassembled WGS sequence"/>
</dbReference>
<evidence type="ECO:0008006" key="5">
    <source>
        <dbReference type="Google" id="ProtNLM"/>
    </source>
</evidence>